<reference evidence="2" key="1">
    <citation type="submission" date="2022-06" db="EMBL/GenBank/DDBJ databases">
        <title>Complete genome sequence of Streptomyces nigrescens HEK616.</title>
        <authorList>
            <person name="Asamizu S."/>
            <person name="Onaka H."/>
        </authorList>
    </citation>
    <scope>NUCLEOTIDE SEQUENCE</scope>
    <source>
        <strain evidence="2">HEK616</strain>
    </source>
</reference>
<protein>
    <recommendedName>
        <fullName evidence="4">Secreted protein</fullName>
    </recommendedName>
</protein>
<feature type="signal peptide" evidence="1">
    <location>
        <begin position="1"/>
        <end position="29"/>
    </location>
</feature>
<organism evidence="2 3">
    <name type="scientific">Streptomyces nigrescens</name>
    <dbReference type="NCBI Taxonomy" id="1920"/>
    <lineage>
        <taxon>Bacteria</taxon>
        <taxon>Bacillati</taxon>
        <taxon>Actinomycetota</taxon>
        <taxon>Actinomycetes</taxon>
        <taxon>Kitasatosporales</taxon>
        <taxon>Streptomycetaceae</taxon>
        <taxon>Streptomyces</taxon>
    </lineage>
</organism>
<evidence type="ECO:0000313" key="3">
    <source>
        <dbReference type="Proteomes" id="UP001059597"/>
    </source>
</evidence>
<dbReference type="Proteomes" id="UP001059597">
    <property type="component" value="Chromosome"/>
</dbReference>
<dbReference type="RefSeq" id="WP_261953347.1">
    <property type="nucleotide sequence ID" value="NZ_AP026073.1"/>
</dbReference>
<dbReference type="EMBL" id="AP026073">
    <property type="protein sequence ID" value="BDM69444.1"/>
    <property type="molecule type" value="Genomic_DNA"/>
</dbReference>
<feature type="chain" id="PRO_5045946660" description="Secreted protein" evidence="1">
    <location>
        <begin position="30"/>
        <end position="108"/>
    </location>
</feature>
<proteinExistence type="predicted"/>
<accession>A0ABN6QTD9</accession>
<name>A0ABN6QTD9_STRNI</name>
<gene>
    <name evidence="2" type="ORF">HEK616_29310</name>
</gene>
<evidence type="ECO:0000313" key="2">
    <source>
        <dbReference type="EMBL" id="BDM69444.1"/>
    </source>
</evidence>
<sequence>MRNRGVLTTALAAAALTVAGLGGAAQAHATTDAKTATPSHVTAAEPAASVRHQVRPMDGPPGTVWTGKKFWTLSGCQAAGTDLVASGKWADPFCDGSGLMWDLWARPL</sequence>
<evidence type="ECO:0008006" key="4">
    <source>
        <dbReference type="Google" id="ProtNLM"/>
    </source>
</evidence>
<evidence type="ECO:0000256" key="1">
    <source>
        <dbReference type="SAM" id="SignalP"/>
    </source>
</evidence>
<keyword evidence="1" id="KW-0732">Signal</keyword>
<keyword evidence="3" id="KW-1185">Reference proteome</keyword>